<dbReference type="EMBL" id="LNYN01000013">
    <property type="protein sequence ID" value="KTD37431.1"/>
    <property type="molecule type" value="Genomic_DNA"/>
</dbReference>
<sequence>MGKEKKEHLASYRPIPNKARFWLHSEYGYTEQELNFRDWVLAIRSKSGIHPDYLTNQGSWFADSDQALINIYEHAWLYSDSFKPRQVLTRDDFHVQPIDSQRLQWPSLYDLMQNVGDYLLLRNQELPEEHLNQPMNYVLLDVNNILKGLSQNTNIQQVQEQLELLTHYLRTIEKNISPLEGSDRLFLANFRGVIDNKIHPYLTHLVESQLLRERLGELSKTIKKLSTDRNRILHFALNISPVNPHPYDFTLEHITDSSAYPTQVAKNCGKHATELVADSAPVLHLTMEQLKNCPKFHLIAMDEDILNHYANAVSDLDELDRFQMEQLKNCPKFHLIAMDEDILNHYANAVSDLDELDRFQKVVAQIMDLLGQAGEVYTIHQFKEQMLSLLNQIDVFIDESSHHIDAIIEKNTQAYHKAIQQEQDLSVWKRLFTAEQAKLQTFRKNHDTLSQFPSSSSDLLKTNKALKGQVNQVITHLSASQIKDTSFEAIAGQAQELDKLMGSMHHWVKHQHTKQGRIGPSAPEPLTRVLQTAKPQINSITAHTPTPHYSSLFPPTSSTLTEPICQTHPHECPERYTPPDPSTNSMFYLGLITLIPLTIIALVFIYEWKKAEQPAPPVQGTKKDFKHIKIKIDDVLTKIKEHEHVNNTDLTDEYDIYIDQYKELIENAQSGTYYCDSLAELLEDLDQFYQELVQSPDELDTVSKCPSI</sequence>
<reference evidence="2 4" key="1">
    <citation type="submission" date="2015-11" db="EMBL/GenBank/DDBJ databases">
        <title>Genomic analysis of 38 Legionella species identifies large and diverse effector repertoires.</title>
        <authorList>
            <person name="Burstein D."/>
            <person name="Amaro F."/>
            <person name="Zusman T."/>
            <person name="Lifshitz Z."/>
            <person name="Cohen O."/>
            <person name="Gilbert J.A."/>
            <person name="Pupko T."/>
            <person name="Shuman H.A."/>
            <person name="Segal G."/>
        </authorList>
    </citation>
    <scope>NUCLEOTIDE SEQUENCE [LARGE SCALE GENOMIC DNA]</scope>
    <source>
        <strain evidence="2 4">ATCC 43877</strain>
    </source>
</reference>
<keyword evidence="1" id="KW-1133">Transmembrane helix</keyword>
<protein>
    <submittedName>
        <fullName evidence="3">Uncharacterized protein</fullName>
    </submittedName>
</protein>
<evidence type="ECO:0000313" key="3">
    <source>
        <dbReference type="EMBL" id="STX63091.1"/>
    </source>
</evidence>
<evidence type="ECO:0000313" key="2">
    <source>
        <dbReference type="EMBL" id="KTD37431.1"/>
    </source>
</evidence>
<dbReference type="Proteomes" id="UP000054985">
    <property type="component" value="Unassembled WGS sequence"/>
</dbReference>
<dbReference type="RefSeq" id="WP_028385014.1">
    <property type="nucleotide sequence ID" value="NZ_LNYN01000013.1"/>
</dbReference>
<accession>A0A378K5E7</accession>
<gene>
    <name evidence="2" type="ORF">Lmor_0623</name>
    <name evidence="3" type="ORF">NCTC12239_02033</name>
</gene>
<dbReference type="AlphaFoldDB" id="A0A378K5E7"/>
<evidence type="ECO:0000313" key="4">
    <source>
        <dbReference type="Proteomes" id="UP000054985"/>
    </source>
</evidence>
<feature type="transmembrane region" description="Helical" evidence="1">
    <location>
        <begin position="586"/>
        <end position="606"/>
    </location>
</feature>
<dbReference type="EMBL" id="UGOG01000001">
    <property type="protein sequence ID" value="STX63091.1"/>
    <property type="molecule type" value="Genomic_DNA"/>
</dbReference>
<evidence type="ECO:0000313" key="5">
    <source>
        <dbReference type="Proteomes" id="UP000254040"/>
    </source>
</evidence>
<keyword evidence="1" id="KW-0472">Membrane</keyword>
<reference evidence="3 5" key="2">
    <citation type="submission" date="2018-06" db="EMBL/GenBank/DDBJ databases">
        <authorList>
            <consortium name="Pathogen Informatics"/>
            <person name="Doyle S."/>
        </authorList>
    </citation>
    <scope>NUCLEOTIDE SEQUENCE [LARGE SCALE GENOMIC DNA]</scope>
    <source>
        <strain evidence="3 5">NCTC12239</strain>
    </source>
</reference>
<keyword evidence="1" id="KW-0812">Transmembrane</keyword>
<name>A0A378K5E7_9GAMM</name>
<evidence type="ECO:0000256" key="1">
    <source>
        <dbReference type="SAM" id="Phobius"/>
    </source>
</evidence>
<dbReference type="Proteomes" id="UP000254040">
    <property type="component" value="Unassembled WGS sequence"/>
</dbReference>
<organism evidence="3 5">
    <name type="scientific">Legionella moravica</name>
    <dbReference type="NCBI Taxonomy" id="39962"/>
    <lineage>
        <taxon>Bacteria</taxon>
        <taxon>Pseudomonadati</taxon>
        <taxon>Pseudomonadota</taxon>
        <taxon>Gammaproteobacteria</taxon>
        <taxon>Legionellales</taxon>
        <taxon>Legionellaceae</taxon>
        <taxon>Legionella</taxon>
    </lineage>
</organism>
<keyword evidence="4" id="KW-1185">Reference proteome</keyword>
<proteinExistence type="predicted"/>
<dbReference type="OrthoDB" id="5649692at2"/>